<evidence type="ECO:0000313" key="1">
    <source>
        <dbReference type="EMBL" id="KAF8761101.1"/>
    </source>
</evidence>
<dbReference type="Gene3D" id="3.40.50.300">
    <property type="entry name" value="P-loop containing nucleotide triphosphate hydrolases"/>
    <property type="match status" value="1"/>
</dbReference>
<name>A0A8H7M5U1_9AGAM</name>
<dbReference type="InterPro" id="IPR027417">
    <property type="entry name" value="P-loop_NTPase"/>
</dbReference>
<evidence type="ECO:0008006" key="3">
    <source>
        <dbReference type="Google" id="ProtNLM"/>
    </source>
</evidence>
<accession>A0A8H7M5U1</accession>
<evidence type="ECO:0000313" key="2">
    <source>
        <dbReference type="Proteomes" id="UP000614334"/>
    </source>
</evidence>
<gene>
    <name evidence="1" type="ORF">RHS01_00868</name>
</gene>
<dbReference type="EMBL" id="JACYCF010000001">
    <property type="protein sequence ID" value="KAF8761101.1"/>
    <property type="molecule type" value="Genomic_DNA"/>
</dbReference>
<dbReference type="AlphaFoldDB" id="A0A8H7M5U1"/>
<organism evidence="1 2">
    <name type="scientific">Rhizoctonia solani</name>
    <dbReference type="NCBI Taxonomy" id="456999"/>
    <lineage>
        <taxon>Eukaryota</taxon>
        <taxon>Fungi</taxon>
        <taxon>Dikarya</taxon>
        <taxon>Basidiomycota</taxon>
        <taxon>Agaricomycotina</taxon>
        <taxon>Agaricomycetes</taxon>
        <taxon>Cantharellales</taxon>
        <taxon>Ceratobasidiaceae</taxon>
        <taxon>Rhizoctonia</taxon>
    </lineage>
</organism>
<protein>
    <recommendedName>
        <fullName evidence="3">Helicase ATP-binding domain-containing protein</fullName>
    </recommendedName>
</protein>
<comment type="caution">
    <text evidence="1">The sequence shown here is derived from an EMBL/GenBank/DDBJ whole genome shotgun (WGS) entry which is preliminary data.</text>
</comment>
<reference evidence="1" key="1">
    <citation type="submission" date="2020-09" db="EMBL/GenBank/DDBJ databases">
        <title>Comparative genome analyses of four rice-infecting Rhizoctonia solani isolates reveal extensive enrichment of homogalacturonan modification genes.</title>
        <authorList>
            <person name="Lee D.-Y."/>
            <person name="Jeon J."/>
            <person name="Kim K.-T."/>
            <person name="Cheong K."/>
            <person name="Song H."/>
            <person name="Choi G."/>
            <person name="Ko J."/>
            <person name="Opiyo S.O."/>
            <person name="Zuo S."/>
            <person name="Madhav S."/>
            <person name="Lee Y.-H."/>
            <person name="Wang G.-L."/>
        </authorList>
    </citation>
    <scope>NUCLEOTIDE SEQUENCE</scope>
    <source>
        <strain evidence="1">AG1-IA B2</strain>
    </source>
</reference>
<dbReference type="Proteomes" id="UP000614334">
    <property type="component" value="Unassembled WGS sequence"/>
</dbReference>
<proteinExistence type="predicted"/>
<sequence length="308" mass="33741">MLGYSAVPRTMSHLNRAAPGSGGLPPLLVLLFHLAGLGGLAPGVSTAILSSNTYEEKLRTIQSLLKYTNVGPGGFVMLYLTRFVNDCPQFTVALTVQRSPSEIEDARRVYDGLDSSAKPKASLYTPSTSGSSFNHVWFKELRQGLAITPASYALLALDRGLIKLSRLSHLIVDDAHLVALEDLSSPLSTILLDHYGKLPTAGRPRVLGLTHYPLELEANFGYSALRMEQLLDARILGNLDVKRVEVAHDANRLEVSVLEYESRKGACPYSLQVSIRLLKQRSNHGQEDYYNTPVGRNMYACPGSDIET</sequence>